<feature type="transmembrane region" description="Helical" evidence="10">
    <location>
        <begin position="362"/>
        <end position="383"/>
    </location>
</feature>
<dbReference type="PROSITE" id="PS51764">
    <property type="entry name" value="GH26"/>
    <property type="match status" value="1"/>
</dbReference>
<dbReference type="Gene3D" id="3.90.550.10">
    <property type="entry name" value="Spore Coat Polysaccharide Biosynthesis Protein SpsA, Chain A"/>
    <property type="match status" value="1"/>
</dbReference>
<evidence type="ECO:0000259" key="11">
    <source>
        <dbReference type="PROSITE" id="PS51764"/>
    </source>
</evidence>
<feature type="transmembrane region" description="Helical" evidence="10">
    <location>
        <begin position="16"/>
        <end position="34"/>
    </location>
</feature>
<dbReference type="PANTHER" id="PTHR43867:SF2">
    <property type="entry name" value="CELLULOSE SYNTHASE CATALYTIC SUBUNIT A [UDP-FORMING]"/>
    <property type="match status" value="1"/>
</dbReference>
<feature type="transmembrane region" description="Helical" evidence="10">
    <location>
        <begin position="521"/>
        <end position="539"/>
    </location>
</feature>
<evidence type="ECO:0000256" key="3">
    <source>
        <dbReference type="ARBA" id="ARBA00022679"/>
    </source>
</evidence>
<comment type="caution">
    <text evidence="12">The sequence shown here is derived from an EMBL/GenBank/DDBJ whole genome shotgun (WGS) entry which is preliminary data.</text>
</comment>
<keyword evidence="6 10" id="KW-1133">Transmembrane helix</keyword>
<organism evidence="12 13">
    <name type="scientific">Confluentibacter flavum</name>
    <dbReference type="NCBI Taxonomy" id="1909700"/>
    <lineage>
        <taxon>Bacteria</taxon>
        <taxon>Pseudomonadati</taxon>
        <taxon>Bacteroidota</taxon>
        <taxon>Flavobacteriia</taxon>
        <taxon>Flavobacteriales</taxon>
        <taxon>Flavobacteriaceae</taxon>
        <taxon>Confluentibacter</taxon>
    </lineage>
</organism>
<evidence type="ECO:0000313" key="12">
    <source>
        <dbReference type="EMBL" id="PKQ46005.1"/>
    </source>
</evidence>
<evidence type="ECO:0000256" key="1">
    <source>
        <dbReference type="ARBA" id="ARBA00004141"/>
    </source>
</evidence>
<keyword evidence="5 9" id="KW-0378">Hydrolase</keyword>
<accession>A0A2N3HM31</accession>
<name>A0A2N3HM31_9FLAO</name>
<comment type="subcellular location">
    <subcellularLocation>
        <location evidence="1">Membrane</location>
        <topology evidence="1">Multi-pass membrane protein</topology>
    </subcellularLocation>
</comment>
<dbReference type="Proteomes" id="UP000233435">
    <property type="component" value="Unassembled WGS sequence"/>
</dbReference>
<evidence type="ECO:0000256" key="10">
    <source>
        <dbReference type="SAM" id="Phobius"/>
    </source>
</evidence>
<feature type="transmembrane region" description="Helical" evidence="10">
    <location>
        <begin position="468"/>
        <end position="489"/>
    </location>
</feature>
<evidence type="ECO:0000256" key="5">
    <source>
        <dbReference type="ARBA" id="ARBA00022801"/>
    </source>
</evidence>
<dbReference type="InterPro" id="IPR017853">
    <property type="entry name" value="GH"/>
</dbReference>
<gene>
    <name evidence="12" type="ORF">CSW08_04470</name>
</gene>
<dbReference type="GO" id="GO:0016020">
    <property type="term" value="C:membrane"/>
    <property type="evidence" value="ECO:0007669"/>
    <property type="project" value="UniProtKB-SubCell"/>
</dbReference>
<evidence type="ECO:0000256" key="8">
    <source>
        <dbReference type="ARBA" id="ARBA00023295"/>
    </source>
</evidence>
<dbReference type="GO" id="GO:0004553">
    <property type="term" value="F:hydrolase activity, hydrolyzing O-glycosyl compounds"/>
    <property type="evidence" value="ECO:0007669"/>
    <property type="project" value="InterPro"/>
</dbReference>
<evidence type="ECO:0000313" key="13">
    <source>
        <dbReference type="Proteomes" id="UP000233435"/>
    </source>
</evidence>
<dbReference type="Gene3D" id="3.20.20.80">
    <property type="entry name" value="Glycosidases"/>
    <property type="match status" value="2"/>
</dbReference>
<dbReference type="Pfam" id="PF13641">
    <property type="entry name" value="Glyco_tranf_2_3"/>
    <property type="match status" value="1"/>
</dbReference>
<proteinExistence type="inferred from homology"/>
<keyword evidence="3" id="KW-0808">Transferase</keyword>
<evidence type="ECO:0000256" key="4">
    <source>
        <dbReference type="ARBA" id="ARBA00022692"/>
    </source>
</evidence>
<sequence length="1256" mass="146101">MIDANIITNPRRRDLFALRLIIIIALLSIFNFFFWFLQPELIENPFLFWLLTSVILFDGLRIIYIWYHYWHVSVPVKPISNKQFTVDILTTYFPGEPYDMIVETLLAIKKIKYPHTTYLCDEANDAYLKDFCNNNGIIHVTRDNRINAKAGNINNALQQATGEICLILDPDHVPLSNFLDEVIPYFEDEQTGFVQTAQVYYNVEESSVAKGAAQQTFHFYGPLMMCMNSYGTVNAIGANCVFRRKALDSIGGHAPGLSEDMHTAMKLHAKGWKSIYVPRAFTKGLVPASLTAYYKQQLKWSRGTLELLVSVYPKLFKNFTWRQKIHYGILPMHYLSGIFFLIGFLIPIISLCNASLPWKGNIINFGLIYMPLFISILGIRLYVQRWVINKSERGIHILGGLLMICTWWVLLMGFIYTVIRKKVPYLPTPKNDKEVTNFKLLIPNLVIAVMSIAAVIYGLYIDLTPFSLFMAGFALMNAFFMFYTLVFAYEKPSLENISFDENHKVYTKAIRNSAFNIFSKLALPIILFCIFSCGSLLYYREYIKWGGVSPIVKEKNIINYLGVFAPSSDNGLTDFNEIKRTLNNADENFDLISLYISWDANTKSNFPKTIMDSVLKQKSIPFITWEPWLNTFESDKSIEGKHVYDLITEGYFDDFIASFADDLKSYNSPVFLRFAHEFDNPFYPWYMEGKEAATKFKSAWIHTYEIFRRRGTNNIVWIWNPWKSENMVTFYPGESYLDWIGVNVLNYGEFNKDGKGHDFKSLYQPFHDELKNLPLTPVIISEFGSLKSIDQENDQQDWLDQAFNVMADDYPEIKSLIYFNSKFDNNWPDREHHNEYLDWSVASKQLTQSSFANKDVPSYVFQPLPNLKTSDTQFIKKPNPLNNIKGINFKKGHNWKSDYYVLNRNSLIADFQKLKTLGVNTIKYQLNAAYDYNVLKISDMFEMDISLSFWIPEDLDFMIDTLKAQSLKSEILKKINSLKTNKHIISWNIENDVQYNQKNFYHKPELLYQNRAYLLWLKSLVEDIKTLDPNRPVVVDVEINKQSIFHINRLISNINGIDAIGLVVKEDGYLYDVLNHIKKTGKNFVFREINTDKFVKHEKSIKNEPFYITSWQDKHESNKLDFYGLVDRKGRYKEDYYTLHSKLGKTNSKVIFPIFKILKPSKLIFGNDKYTYRAMFYDDSKGWIFPTNNDGFKFEWSLVKCDDYGNYLAIKDIGFDSNLNLKVPENHENYKLLLTIIKGDIITTSLTSLSTPLLIE</sequence>
<evidence type="ECO:0000256" key="6">
    <source>
        <dbReference type="ARBA" id="ARBA00022989"/>
    </source>
</evidence>
<dbReference type="Pfam" id="PF02156">
    <property type="entry name" value="Glyco_hydro_26"/>
    <property type="match status" value="1"/>
</dbReference>
<keyword evidence="7 10" id="KW-0472">Membrane</keyword>
<feature type="transmembrane region" description="Helical" evidence="10">
    <location>
        <begin position="332"/>
        <end position="356"/>
    </location>
</feature>
<comment type="similarity">
    <text evidence="9">Belongs to the glycosyl hydrolase 26 family.</text>
</comment>
<dbReference type="PANTHER" id="PTHR43867">
    <property type="entry name" value="CELLULOSE SYNTHASE CATALYTIC SUBUNIT A [UDP-FORMING]"/>
    <property type="match status" value="1"/>
</dbReference>
<keyword evidence="4 10" id="KW-0812">Transmembrane</keyword>
<protein>
    <submittedName>
        <fullName evidence="12">Cellulose synthase</fullName>
    </submittedName>
</protein>
<dbReference type="OrthoDB" id="9802773at2"/>
<dbReference type="EMBL" id="PJEO01000015">
    <property type="protein sequence ID" value="PKQ46005.1"/>
    <property type="molecule type" value="Genomic_DNA"/>
</dbReference>
<dbReference type="RefSeq" id="WP_106658717.1">
    <property type="nucleotide sequence ID" value="NZ_PJEO01000015.1"/>
</dbReference>
<evidence type="ECO:0000256" key="9">
    <source>
        <dbReference type="PROSITE-ProRule" id="PRU01100"/>
    </source>
</evidence>
<dbReference type="GO" id="GO:0016757">
    <property type="term" value="F:glycosyltransferase activity"/>
    <property type="evidence" value="ECO:0007669"/>
    <property type="project" value="UniProtKB-KW"/>
</dbReference>
<keyword evidence="2" id="KW-0328">Glycosyltransferase</keyword>
<dbReference type="InterPro" id="IPR029044">
    <property type="entry name" value="Nucleotide-diphossugar_trans"/>
</dbReference>
<evidence type="ECO:0000256" key="7">
    <source>
        <dbReference type="ARBA" id="ARBA00023136"/>
    </source>
</evidence>
<feature type="active site" description="Proton donor" evidence="9">
    <location>
        <position position="677"/>
    </location>
</feature>
<dbReference type="AlphaFoldDB" id="A0A2N3HM31"/>
<keyword evidence="13" id="KW-1185">Reference proteome</keyword>
<feature type="domain" description="GH26" evidence="11">
    <location>
        <begin position="552"/>
        <end position="840"/>
    </location>
</feature>
<feature type="transmembrane region" description="Helical" evidence="10">
    <location>
        <begin position="439"/>
        <end position="461"/>
    </location>
</feature>
<dbReference type="InterPro" id="IPR022790">
    <property type="entry name" value="GH26_dom"/>
</dbReference>
<evidence type="ECO:0000256" key="2">
    <source>
        <dbReference type="ARBA" id="ARBA00022676"/>
    </source>
</evidence>
<keyword evidence="8 9" id="KW-0326">Glycosidase</keyword>
<feature type="transmembrane region" description="Helical" evidence="10">
    <location>
        <begin position="395"/>
        <end position="419"/>
    </location>
</feature>
<feature type="transmembrane region" description="Helical" evidence="10">
    <location>
        <begin position="46"/>
        <end position="67"/>
    </location>
</feature>
<dbReference type="InterPro" id="IPR050321">
    <property type="entry name" value="Glycosyltr_2/OpgH_subfam"/>
</dbReference>
<reference evidence="12 13" key="1">
    <citation type="submission" date="2017-12" db="EMBL/GenBank/DDBJ databases">
        <title>Confluentibacter flavum sp. nov., isolated from the saline lake.</title>
        <authorList>
            <person name="Yu L."/>
        </authorList>
    </citation>
    <scope>NUCLEOTIDE SEQUENCE [LARGE SCALE GENOMIC DNA]</scope>
    <source>
        <strain evidence="12 13">3B</strain>
    </source>
</reference>
<feature type="active site" description="Nucleophile" evidence="9">
    <location>
        <position position="782"/>
    </location>
</feature>
<dbReference type="CDD" id="cd06421">
    <property type="entry name" value="CESA_CelA_like"/>
    <property type="match status" value="1"/>
</dbReference>
<dbReference type="SUPFAM" id="SSF53448">
    <property type="entry name" value="Nucleotide-diphospho-sugar transferases"/>
    <property type="match status" value="1"/>
</dbReference>
<dbReference type="SUPFAM" id="SSF51445">
    <property type="entry name" value="(Trans)glycosidases"/>
    <property type="match status" value="2"/>
</dbReference>